<proteinExistence type="predicted"/>
<accession>A0A9N8VJI7</accession>
<sequence length="111" mass="13028">MDVVNFIISSLTRLASFLSFFKVSNSQVTINYNMGNISNISTFRYSVNTTAEENEKLIAQDTTLIMKAMEFHYPEENELTKNEHENAHAEEVLQEWIERMEKRFNRPPVYT</sequence>
<gene>
    <name evidence="1" type="ORF">FMOSSE_LOCUS1603</name>
</gene>
<evidence type="ECO:0000313" key="2">
    <source>
        <dbReference type="Proteomes" id="UP000789375"/>
    </source>
</evidence>
<comment type="caution">
    <text evidence="1">The sequence shown here is derived from an EMBL/GenBank/DDBJ whole genome shotgun (WGS) entry which is preliminary data.</text>
</comment>
<organism evidence="1 2">
    <name type="scientific">Funneliformis mosseae</name>
    <name type="common">Endomycorrhizal fungus</name>
    <name type="synonym">Glomus mosseae</name>
    <dbReference type="NCBI Taxonomy" id="27381"/>
    <lineage>
        <taxon>Eukaryota</taxon>
        <taxon>Fungi</taxon>
        <taxon>Fungi incertae sedis</taxon>
        <taxon>Mucoromycota</taxon>
        <taxon>Glomeromycotina</taxon>
        <taxon>Glomeromycetes</taxon>
        <taxon>Glomerales</taxon>
        <taxon>Glomeraceae</taxon>
        <taxon>Funneliformis</taxon>
    </lineage>
</organism>
<keyword evidence="2" id="KW-1185">Reference proteome</keyword>
<dbReference type="EMBL" id="CAJVPP010000185">
    <property type="protein sequence ID" value="CAG8452572.1"/>
    <property type="molecule type" value="Genomic_DNA"/>
</dbReference>
<reference evidence="1" key="1">
    <citation type="submission" date="2021-06" db="EMBL/GenBank/DDBJ databases">
        <authorList>
            <person name="Kallberg Y."/>
            <person name="Tangrot J."/>
            <person name="Rosling A."/>
        </authorList>
    </citation>
    <scope>NUCLEOTIDE SEQUENCE</scope>
    <source>
        <strain evidence="1">87-6 pot B 2015</strain>
    </source>
</reference>
<dbReference type="AlphaFoldDB" id="A0A9N8VJI7"/>
<name>A0A9N8VJI7_FUNMO</name>
<evidence type="ECO:0000313" key="1">
    <source>
        <dbReference type="EMBL" id="CAG8452572.1"/>
    </source>
</evidence>
<dbReference type="Proteomes" id="UP000789375">
    <property type="component" value="Unassembled WGS sequence"/>
</dbReference>
<protein>
    <submittedName>
        <fullName evidence="1">4915_t:CDS:1</fullName>
    </submittedName>
</protein>